<dbReference type="STRING" id="5722.A2FRV3"/>
<sequence>MFGLVAFAKLSYSASNLTWNWITQPYWIYGDVSDFDVYYNNVPTTYSNSGYRPIFNVDLGKNITILGKNGGKAFYNDILVETKFSQPIGENYLLIQFVCTNNGTKSHKVSLSSFTDVQIDQNDNSSINWYGGNRGLTMIDDRYTNYTLTLLVKDAYKVENVDTFWFGIFDLINTHYWDNRTDNSSLIGSDSTFSFGWLNREVKPNSSITLGVLLGVGSNLKNPPVVKVTNEVEKMYRPGKQITISGTVEDYDPGEVVSVYYNYTSTTKKFENVLVNNYSTGTGNMSDTFSFDFELTSEMENSTLTIWSVDSFGYISNIISKIITTYLPPTPQITPFETVFQTAAETPLNTPVETLHETEAQTAHETSFITPFVTSHETPFETAFATAHETPMDTPYETVVETHEETPIETVYETVFETPYETAVDTQKETPFETAHETVFETPFETALETPVETVSETQKETVFETPVITPSSTKESEEEESNSVVTKSEEQIAISVSGSTPTQTKSKFNWTPIIIGGVVAAIVAALAIICAVIKHYNDDSDDRSDNDDDQEIDFEQDIINQLEAGETLNSVVITTENPVFNEENPYDDPFANEFDDSEEY</sequence>
<dbReference type="InParanoid" id="A2FRV3"/>
<gene>
    <name evidence="3" type="ORF">TVAG_215840</name>
</gene>
<evidence type="ECO:0000313" key="3">
    <source>
        <dbReference type="EMBL" id="EAX92358.1"/>
    </source>
</evidence>
<keyword evidence="2" id="KW-0472">Membrane</keyword>
<dbReference type="Proteomes" id="UP000001542">
    <property type="component" value="Unassembled WGS sequence"/>
</dbReference>
<evidence type="ECO:0000313" key="4">
    <source>
        <dbReference type="Proteomes" id="UP000001542"/>
    </source>
</evidence>
<keyword evidence="4" id="KW-1185">Reference proteome</keyword>
<keyword evidence="2" id="KW-1133">Transmembrane helix</keyword>
<organism evidence="3 4">
    <name type="scientific">Trichomonas vaginalis (strain ATCC PRA-98 / G3)</name>
    <dbReference type="NCBI Taxonomy" id="412133"/>
    <lineage>
        <taxon>Eukaryota</taxon>
        <taxon>Metamonada</taxon>
        <taxon>Parabasalia</taxon>
        <taxon>Trichomonadida</taxon>
        <taxon>Trichomonadidae</taxon>
        <taxon>Trichomonas</taxon>
    </lineage>
</organism>
<proteinExistence type="predicted"/>
<protein>
    <submittedName>
        <fullName evidence="3">Uncharacterized protein</fullName>
    </submittedName>
</protein>
<feature type="transmembrane region" description="Helical" evidence="2">
    <location>
        <begin position="511"/>
        <end position="534"/>
    </location>
</feature>
<dbReference type="RefSeq" id="XP_001305288.1">
    <property type="nucleotide sequence ID" value="XM_001305287.1"/>
</dbReference>
<evidence type="ECO:0000256" key="2">
    <source>
        <dbReference type="SAM" id="Phobius"/>
    </source>
</evidence>
<dbReference type="KEGG" id="tva:4750069"/>
<dbReference type="VEuPathDB" id="TrichDB:TVAG_215840"/>
<dbReference type="VEuPathDB" id="TrichDB:TVAGG3_0461450"/>
<feature type="region of interest" description="Disordered" evidence="1">
    <location>
        <begin position="577"/>
        <end position="601"/>
    </location>
</feature>
<name>A2FRV3_TRIV3</name>
<keyword evidence="2" id="KW-0812">Transmembrane</keyword>
<dbReference type="AlphaFoldDB" id="A2FRV3"/>
<dbReference type="OrthoDB" id="418634at2759"/>
<reference evidence="3" key="1">
    <citation type="submission" date="2006-10" db="EMBL/GenBank/DDBJ databases">
        <authorList>
            <person name="Amadeo P."/>
            <person name="Zhao Q."/>
            <person name="Wortman J."/>
            <person name="Fraser-Liggett C."/>
            <person name="Carlton J."/>
        </authorList>
    </citation>
    <scope>NUCLEOTIDE SEQUENCE</scope>
    <source>
        <strain evidence="3">G3</strain>
    </source>
</reference>
<evidence type="ECO:0000256" key="1">
    <source>
        <dbReference type="SAM" id="MobiDB-lite"/>
    </source>
</evidence>
<feature type="region of interest" description="Disordered" evidence="1">
    <location>
        <begin position="466"/>
        <end position="489"/>
    </location>
</feature>
<reference evidence="3" key="2">
    <citation type="journal article" date="2007" name="Science">
        <title>Draft genome sequence of the sexually transmitted pathogen Trichomonas vaginalis.</title>
        <authorList>
            <person name="Carlton J.M."/>
            <person name="Hirt R.P."/>
            <person name="Silva J.C."/>
            <person name="Delcher A.L."/>
            <person name="Schatz M."/>
            <person name="Zhao Q."/>
            <person name="Wortman J.R."/>
            <person name="Bidwell S.L."/>
            <person name="Alsmark U.C.M."/>
            <person name="Besteiro S."/>
            <person name="Sicheritz-Ponten T."/>
            <person name="Noel C.J."/>
            <person name="Dacks J.B."/>
            <person name="Foster P.G."/>
            <person name="Simillion C."/>
            <person name="Van de Peer Y."/>
            <person name="Miranda-Saavedra D."/>
            <person name="Barton G.J."/>
            <person name="Westrop G.D."/>
            <person name="Mueller S."/>
            <person name="Dessi D."/>
            <person name="Fiori P.L."/>
            <person name="Ren Q."/>
            <person name="Paulsen I."/>
            <person name="Zhang H."/>
            <person name="Bastida-Corcuera F.D."/>
            <person name="Simoes-Barbosa A."/>
            <person name="Brown M.T."/>
            <person name="Hayes R.D."/>
            <person name="Mukherjee M."/>
            <person name="Okumura C.Y."/>
            <person name="Schneider R."/>
            <person name="Smith A.J."/>
            <person name="Vanacova S."/>
            <person name="Villalvazo M."/>
            <person name="Haas B.J."/>
            <person name="Pertea M."/>
            <person name="Feldblyum T.V."/>
            <person name="Utterback T.R."/>
            <person name="Shu C.L."/>
            <person name="Osoegawa K."/>
            <person name="de Jong P.J."/>
            <person name="Hrdy I."/>
            <person name="Horvathova L."/>
            <person name="Zubacova Z."/>
            <person name="Dolezal P."/>
            <person name="Malik S.B."/>
            <person name="Logsdon J.M. Jr."/>
            <person name="Henze K."/>
            <person name="Gupta A."/>
            <person name="Wang C.C."/>
            <person name="Dunne R.L."/>
            <person name="Upcroft J.A."/>
            <person name="Upcroft P."/>
            <person name="White O."/>
            <person name="Salzberg S.L."/>
            <person name="Tang P."/>
            <person name="Chiu C.-H."/>
            <person name="Lee Y.-S."/>
            <person name="Embley T.M."/>
            <person name="Coombs G.H."/>
            <person name="Mottram J.C."/>
            <person name="Tachezy J."/>
            <person name="Fraser-Liggett C.M."/>
            <person name="Johnson P.J."/>
        </authorList>
    </citation>
    <scope>NUCLEOTIDE SEQUENCE [LARGE SCALE GENOMIC DNA]</scope>
    <source>
        <strain evidence="3">G3</strain>
    </source>
</reference>
<dbReference type="PANTHER" id="PTHR46155">
    <property type="entry name" value="BIFUNCTIONAL INHIBITOR/LIPID-TRANSFER PROTEIN/SEED STORAGE 2S ALBUMIN SUPERFAMILY PROTEIN"/>
    <property type="match status" value="1"/>
</dbReference>
<dbReference type="PANTHER" id="PTHR46155:SF1">
    <property type="entry name" value="BIFUNCTIONAL INHIBITOR_LIPID-TRANSFER PROTEIN_SEED STORAGE 2S ALBUMIN SUPERFAMILY PROTEIN"/>
    <property type="match status" value="1"/>
</dbReference>
<accession>A2FRV3</accession>
<dbReference type="EMBL" id="DS113971">
    <property type="protein sequence ID" value="EAX92358.1"/>
    <property type="molecule type" value="Genomic_DNA"/>
</dbReference>